<dbReference type="PANTHER" id="PTHR30055">
    <property type="entry name" value="HTH-TYPE TRANSCRIPTIONAL REGULATOR RUTR"/>
    <property type="match status" value="1"/>
</dbReference>
<accession>A0ABU0B9W0</accession>
<dbReference type="Pfam" id="PF00440">
    <property type="entry name" value="TetR_N"/>
    <property type="match status" value="1"/>
</dbReference>
<dbReference type="Pfam" id="PF14246">
    <property type="entry name" value="TetR_C_7"/>
    <property type="match status" value="1"/>
</dbReference>
<evidence type="ECO:0000313" key="6">
    <source>
        <dbReference type="Proteomes" id="UP001224682"/>
    </source>
</evidence>
<dbReference type="SUPFAM" id="SSF48498">
    <property type="entry name" value="Tetracyclin repressor-like, C-terminal domain"/>
    <property type="match status" value="1"/>
</dbReference>
<reference evidence="5 6" key="1">
    <citation type="submission" date="2023-07" db="EMBL/GenBank/DDBJ databases">
        <title>Genomic Encyclopedia of Type Strains, Phase IV (KMG-IV): sequencing the most valuable type-strain genomes for metagenomic binning, comparative biology and taxonomic classification.</title>
        <authorList>
            <person name="Goeker M."/>
        </authorList>
    </citation>
    <scope>NUCLEOTIDE SEQUENCE [LARGE SCALE GENOMIC DNA]</scope>
    <source>
        <strain evidence="5 6">DSM 2457</strain>
    </source>
</reference>
<evidence type="ECO:0000259" key="4">
    <source>
        <dbReference type="PROSITE" id="PS50977"/>
    </source>
</evidence>
<dbReference type="InterPro" id="IPR023772">
    <property type="entry name" value="DNA-bd_HTH_TetR-type_CS"/>
</dbReference>
<dbReference type="SUPFAM" id="SSF46689">
    <property type="entry name" value="Homeodomain-like"/>
    <property type="match status" value="1"/>
</dbReference>
<dbReference type="Gene3D" id="1.10.10.60">
    <property type="entry name" value="Homeodomain-like"/>
    <property type="match status" value="1"/>
</dbReference>
<dbReference type="Gene3D" id="1.10.357.10">
    <property type="entry name" value="Tetracycline Repressor, domain 2"/>
    <property type="match status" value="1"/>
</dbReference>
<protein>
    <submittedName>
        <fullName evidence="5">AcrR family transcriptional regulator</fullName>
    </submittedName>
</protein>
<dbReference type="InterPro" id="IPR001647">
    <property type="entry name" value="HTH_TetR"/>
</dbReference>
<gene>
    <name evidence="5" type="ORF">J2S75_001116</name>
</gene>
<comment type="caution">
    <text evidence="5">The sequence shown here is derived from an EMBL/GenBank/DDBJ whole genome shotgun (WGS) entry which is preliminary data.</text>
</comment>
<dbReference type="PROSITE" id="PS01081">
    <property type="entry name" value="HTH_TETR_1"/>
    <property type="match status" value="1"/>
</dbReference>
<dbReference type="InterPro" id="IPR039536">
    <property type="entry name" value="TetR_C_Proteobacteria"/>
</dbReference>
<evidence type="ECO:0000256" key="3">
    <source>
        <dbReference type="SAM" id="MobiDB-lite"/>
    </source>
</evidence>
<dbReference type="EMBL" id="JAUSUI010000002">
    <property type="protein sequence ID" value="MDQ0302093.1"/>
    <property type="molecule type" value="Genomic_DNA"/>
</dbReference>
<dbReference type="InterPro" id="IPR009057">
    <property type="entry name" value="Homeodomain-like_sf"/>
</dbReference>
<keyword evidence="6" id="KW-1185">Reference proteome</keyword>
<dbReference type="InterPro" id="IPR036271">
    <property type="entry name" value="Tet_transcr_reg_TetR-rel_C_sf"/>
</dbReference>
<feature type="domain" description="HTH tetR-type" evidence="4">
    <location>
        <begin position="35"/>
        <end position="95"/>
    </location>
</feature>
<name>A0ABU0B9W0_9HYPH</name>
<dbReference type="RefSeq" id="WP_307018822.1">
    <property type="nucleotide sequence ID" value="NZ_JAUSUI010000002.1"/>
</dbReference>
<feature type="DNA-binding region" description="H-T-H motif" evidence="2">
    <location>
        <begin position="58"/>
        <end position="77"/>
    </location>
</feature>
<dbReference type="Proteomes" id="UP001224682">
    <property type="component" value="Unassembled WGS sequence"/>
</dbReference>
<evidence type="ECO:0000256" key="1">
    <source>
        <dbReference type="ARBA" id="ARBA00023125"/>
    </source>
</evidence>
<evidence type="ECO:0000256" key="2">
    <source>
        <dbReference type="PROSITE-ProRule" id="PRU00335"/>
    </source>
</evidence>
<keyword evidence="1 2" id="KW-0238">DNA-binding</keyword>
<organism evidence="5 6">
    <name type="scientific">Ancylobacter polymorphus</name>
    <dbReference type="NCBI Taxonomy" id="223390"/>
    <lineage>
        <taxon>Bacteria</taxon>
        <taxon>Pseudomonadati</taxon>
        <taxon>Pseudomonadota</taxon>
        <taxon>Alphaproteobacteria</taxon>
        <taxon>Hyphomicrobiales</taxon>
        <taxon>Xanthobacteraceae</taxon>
        <taxon>Ancylobacter</taxon>
    </lineage>
</organism>
<dbReference type="PRINTS" id="PR00455">
    <property type="entry name" value="HTHTETR"/>
</dbReference>
<feature type="region of interest" description="Disordered" evidence="3">
    <location>
        <begin position="1"/>
        <end position="38"/>
    </location>
</feature>
<proteinExistence type="predicted"/>
<dbReference type="InterPro" id="IPR050109">
    <property type="entry name" value="HTH-type_TetR-like_transc_reg"/>
</dbReference>
<dbReference type="PROSITE" id="PS50977">
    <property type="entry name" value="HTH_TETR_2"/>
    <property type="match status" value="1"/>
</dbReference>
<sequence length="251" mass="26251">MAALPDFAHQTSAQPAAGRTPVGPGTGGAASTPPAPKREQILRGAREVFLTSGYDGASMGEIARVAGVSKGTLYVYFASKEDLFAALVTEECSRTAEACFELDPDAPTEATLRALASRYIEAMLEPAHIRTVRMVIGVAEKLPIIGRAYLEASQEAGVLRLSGWLRAKMAQGDLAIADVEMAAWQFVLGCQGKLIMPMVFGDPSRPDEAATAQVVNHMVGSFLAAFAGPRLAPYAPAGTAASADSPSRNVG</sequence>
<dbReference type="PANTHER" id="PTHR30055:SF146">
    <property type="entry name" value="HTH-TYPE TRANSCRIPTIONAL DUAL REGULATOR CECR"/>
    <property type="match status" value="1"/>
</dbReference>
<evidence type="ECO:0000313" key="5">
    <source>
        <dbReference type="EMBL" id="MDQ0302093.1"/>
    </source>
</evidence>